<sequence>MVVDFRDLNTYSVPDRYPITKVQISLTQISQEVHICTMGSLKEFHQNVVTPAGRRYLRVIVHCGVYESLRMPFGIKNAPTHFQRMINEIFPEERLEGWLIIDIDDIIISSKTWEEHIYRLSRVLGKIQSVSMKIA</sequence>
<protein>
    <recommendedName>
        <fullName evidence="1">Reverse transcriptase domain-containing protein</fullName>
    </recommendedName>
</protein>
<dbReference type="EMBL" id="AVOT02092421">
    <property type="protein sequence ID" value="MBW0573600.1"/>
    <property type="molecule type" value="Genomic_DNA"/>
</dbReference>
<gene>
    <name evidence="2" type="ORF">O181_113315</name>
</gene>
<organism evidence="2 3">
    <name type="scientific">Austropuccinia psidii MF-1</name>
    <dbReference type="NCBI Taxonomy" id="1389203"/>
    <lineage>
        <taxon>Eukaryota</taxon>
        <taxon>Fungi</taxon>
        <taxon>Dikarya</taxon>
        <taxon>Basidiomycota</taxon>
        <taxon>Pucciniomycotina</taxon>
        <taxon>Pucciniomycetes</taxon>
        <taxon>Pucciniales</taxon>
        <taxon>Sphaerophragmiaceae</taxon>
        <taxon>Austropuccinia</taxon>
    </lineage>
</organism>
<dbReference type="AlphaFoldDB" id="A0A9Q3K288"/>
<dbReference type="Pfam" id="PF00078">
    <property type="entry name" value="RVT_1"/>
    <property type="match status" value="1"/>
</dbReference>
<reference evidence="2" key="1">
    <citation type="submission" date="2021-03" db="EMBL/GenBank/DDBJ databases">
        <title>Draft genome sequence of rust myrtle Austropuccinia psidii MF-1, a brazilian biotype.</title>
        <authorList>
            <person name="Quecine M.C."/>
            <person name="Pachon D.M.R."/>
            <person name="Bonatelli M.L."/>
            <person name="Correr F.H."/>
            <person name="Franceschini L.M."/>
            <person name="Leite T.F."/>
            <person name="Margarido G.R.A."/>
            <person name="Almeida C.A."/>
            <person name="Ferrarezi J.A."/>
            <person name="Labate C.A."/>
        </authorList>
    </citation>
    <scope>NUCLEOTIDE SEQUENCE</scope>
    <source>
        <strain evidence="2">MF-1</strain>
    </source>
</reference>
<accession>A0A9Q3K288</accession>
<dbReference type="InterPro" id="IPR043128">
    <property type="entry name" value="Rev_trsase/Diguanyl_cyclase"/>
</dbReference>
<dbReference type="Proteomes" id="UP000765509">
    <property type="component" value="Unassembled WGS sequence"/>
</dbReference>
<name>A0A9Q3K288_9BASI</name>
<dbReference type="Gene3D" id="3.10.10.10">
    <property type="entry name" value="HIV Type 1 Reverse Transcriptase, subunit A, domain 1"/>
    <property type="match status" value="1"/>
</dbReference>
<dbReference type="OrthoDB" id="3363652at2759"/>
<dbReference type="InterPro" id="IPR000477">
    <property type="entry name" value="RT_dom"/>
</dbReference>
<evidence type="ECO:0000259" key="1">
    <source>
        <dbReference type="Pfam" id="PF00078"/>
    </source>
</evidence>
<keyword evidence="3" id="KW-1185">Reference proteome</keyword>
<dbReference type="Gene3D" id="3.30.70.270">
    <property type="match status" value="1"/>
</dbReference>
<dbReference type="PANTHER" id="PTHR24559:SF444">
    <property type="entry name" value="REVERSE TRANSCRIPTASE DOMAIN-CONTAINING PROTEIN"/>
    <property type="match status" value="1"/>
</dbReference>
<proteinExistence type="predicted"/>
<dbReference type="SUPFAM" id="SSF56672">
    <property type="entry name" value="DNA/RNA polymerases"/>
    <property type="match status" value="1"/>
</dbReference>
<dbReference type="InterPro" id="IPR053134">
    <property type="entry name" value="RNA-dir_DNA_polymerase"/>
</dbReference>
<evidence type="ECO:0000313" key="2">
    <source>
        <dbReference type="EMBL" id="MBW0573600.1"/>
    </source>
</evidence>
<dbReference type="InterPro" id="IPR043502">
    <property type="entry name" value="DNA/RNA_pol_sf"/>
</dbReference>
<feature type="domain" description="Reverse transcriptase" evidence="1">
    <location>
        <begin position="55"/>
        <end position="134"/>
    </location>
</feature>
<dbReference type="PANTHER" id="PTHR24559">
    <property type="entry name" value="TRANSPOSON TY3-I GAG-POL POLYPROTEIN"/>
    <property type="match status" value="1"/>
</dbReference>
<evidence type="ECO:0000313" key="3">
    <source>
        <dbReference type="Proteomes" id="UP000765509"/>
    </source>
</evidence>
<comment type="caution">
    <text evidence="2">The sequence shown here is derived from an EMBL/GenBank/DDBJ whole genome shotgun (WGS) entry which is preliminary data.</text>
</comment>